<evidence type="ECO:0000256" key="1">
    <source>
        <dbReference type="SAM" id="MobiDB-lite"/>
    </source>
</evidence>
<dbReference type="InterPro" id="IPR001387">
    <property type="entry name" value="Cro/C1-type_HTH"/>
</dbReference>
<evidence type="ECO:0000313" key="4">
    <source>
        <dbReference type="Proteomes" id="UP000500895"/>
    </source>
</evidence>
<feature type="domain" description="HTH cro/C1-type" evidence="2">
    <location>
        <begin position="11"/>
        <end position="44"/>
    </location>
</feature>
<dbReference type="PROSITE" id="PS50943">
    <property type="entry name" value="HTH_CROC1"/>
    <property type="match status" value="1"/>
</dbReference>
<dbReference type="Proteomes" id="UP000500895">
    <property type="component" value="Chromosome"/>
</dbReference>
<dbReference type="RefSeq" id="WP_166468343.1">
    <property type="nucleotide sequence ID" value="NZ_CP050066.2"/>
</dbReference>
<dbReference type="InterPro" id="IPR010982">
    <property type="entry name" value="Lambda_DNA-bd_dom_sf"/>
</dbReference>
<name>A0A6G9A6Y6_9BRAD</name>
<dbReference type="CDD" id="cd00093">
    <property type="entry name" value="HTH_XRE"/>
    <property type="match status" value="1"/>
</dbReference>
<dbReference type="EMBL" id="CP050066">
    <property type="protein sequence ID" value="QIP08086.1"/>
    <property type="molecule type" value="Genomic_DNA"/>
</dbReference>
<evidence type="ECO:0000259" key="2">
    <source>
        <dbReference type="PROSITE" id="PS50943"/>
    </source>
</evidence>
<sequence length="282" mass="31228">MTESHFLKEDLVELRNSLGLTQQQMAGYLDLALRSYQAIEAGESTYRLIHRLAAERVALMVAADTGRPLLAPPTVRRDAVDLVSLGQREGHPAFQIPDSNSSNAKPSEDGTAFTGSYRLVGELVLLANALEYQLNHVLMQVLHLTESPMLEPVIATLDVVRKIEMLKVRSKHIAQHNWRKPLAGYIDKLEAVWKLRNLACHTPLVPDSKHGAVFAPAAAAKLLKTLRLENSSIERTPISKIREGISIGEHALGEGQTIIENFQRLNSEREKRFGKAPSPKVG</sequence>
<gene>
    <name evidence="3" type="ORF">HAV00_18265</name>
</gene>
<feature type="region of interest" description="Disordered" evidence="1">
    <location>
        <begin position="90"/>
        <end position="109"/>
    </location>
</feature>
<reference evidence="3 4" key="1">
    <citation type="journal article" date="2020" name="Int. J. Syst. Evol. Microbiol.">
        <title>Description and complete genome sequences of Bradyrhizobium symbiodeficiens sp. nov., a non-symbiotic bacterium associated with legumes native to Canada.</title>
        <authorList>
            <person name="Bromfield E.S.P."/>
            <person name="Cloutier S."/>
            <person name="Nguyen H.D.T."/>
        </authorList>
    </citation>
    <scope>NUCLEOTIDE SEQUENCE [LARGE SCALE GENOMIC DNA]</scope>
    <source>
        <strain evidence="3 4">101S1MB</strain>
    </source>
</reference>
<evidence type="ECO:0000313" key="3">
    <source>
        <dbReference type="EMBL" id="QIP08086.1"/>
    </source>
</evidence>
<protein>
    <submittedName>
        <fullName evidence="3">Helix-turn-helix transcriptional regulator</fullName>
    </submittedName>
</protein>
<proteinExistence type="predicted"/>
<organism evidence="3 4">
    <name type="scientific">Bradyrhizobium symbiodeficiens</name>
    <dbReference type="NCBI Taxonomy" id="1404367"/>
    <lineage>
        <taxon>Bacteria</taxon>
        <taxon>Pseudomonadati</taxon>
        <taxon>Pseudomonadota</taxon>
        <taxon>Alphaproteobacteria</taxon>
        <taxon>Hyphomicrobiales</taxon>
        <taxon>Nitrobacteraceae</taxon>
        <taxon>Bradyrhizobium</taxon>
    </lineage>
</organism>
<dbReference type="SUPFAM" id="SSF47413">
    <property type="entry name" value="lambda repressor-like DNA-binding domains"/>
    <property type="match status" value="1"/>
</dbReference>
<dbReference type="GO" id="GO:0003677">
    <property type="term" value="F:DNA binding"/>
    <property type="evidence" value="ECO:0007669"/>
    <property type="project" value="InterPro"/>
</dbReference>
<dbReference type="Gene3D" id="1.10.260.40">
    <property type="entry name" value="lambda repressor-like DNA-binding domains"/>
    <property type="match status" value="1"/>
</dbReference>
<accession>A0A6G9A6Y6</accession>
<dbReference type="AlphaFoldDB" id="A0A6G9A6Y6"/>